<name>A0A1H7MVD8_STRJI</name>
<evidence type="ECO:0000313" key="2">
    <source>
        <dbReference type="Proteomes" id="UP000183015"/>
    </source>
</evidence>
<evidence type="ECO:0008006" key="3">
    <source>
        <dbReference type="Google" id="ProtNLM"/>
    </source>
</evidence>
<dbReference type="eggNOG" id="COG3427">
    <property type="taxonomic scope" value="Bacteria"/>
</dbReference>
<dbReference type="EMBL" id="FOAZ01000006">
    <property type="protein sequence ID" value="SEL14567.1"/>
    <property type="molecule type" value="Genomic_DNA"/>
</dbReference>
<dbReference type="Proteomes" id="UP000183015">
    <property type="component" value="Unassembled WGS sequence"/>
</dbReference>
<dbReference type="SUPFAM" id="SSF55961">
    <property type="entry name" value="Bet v1-like"/>
    <property type="match status" value="1"/>
</dbReference>
<dbReference type="AlphaFoldDB" id="A0A1H7MVD8"/>
<evidence type="ECO:0000313" key="1">
    <source>
        <dbReference type="EMBL" id="SEL14567.1"/>
    </source>
</evidence>
<proteinExistence type="predicted"/>
<dbReference type="OrthoDB" id="4823586at2"/>
<protein>
    <recommendedName>
        <fullName evidence="3">Polyketide cyclase / dehydrase and lipid transport</fullName>
    </recommendedName>
</protein>
<organism evidence="1 2">
    <name type="scientific">Streptacidiphilus jiangxiensis</name>
    <dbReference type="NCBI Taxonomy" id="235985"/>
    <lineage>
        <taxon>Bacteria</taxon>
        <taxon>Bacillati</taxon>
        <taxon>Actinomycetota</taxon>
        <taxon>Actinomycetes</taxon>
        <taxon>Kitasatosporales</taxon>
        <taxon>Streptomycetaceae</taxon>
        <taxon>Streptacidiphilus</taxon>
    </lineage>
</organism>
<gene>
    <name evidence="1" type="ORF">SAMN05414137_10658</name>
</gene>
<dbReference type="RefSeq" id="WP_042447322.1">
    <property type="nucleotide sequence ID" value="NZ_BBPN01000012.1"/>
</dbReference>
<reference evidence="2" key="1">
    <citation type="submission" date="2016-10" db="EMBL/GenBank/DDBJ databases">
        <authorList>
            <person name="Varghese N."/>
        </authorList>
    </citation>
    <scope>NUCLEOTIDE SEQUENCE [LARGE SCALE GENOMIC DNA]</scope>
    <source>
        <strain evidence="2">DSM 45096 / BCRC 16803 / CGMCC 4.1857 / CIP 109030 / JCM 12277 / KCTC 19219 / NBRC 100920 / 33214</strain>
    </source>
</reference>
<accession>A0A1H7MVD8</accession>
<keyword evidence="2" id="KW-1185">Reference proteome</keyword>
<dbReference type="STRING" id="235985.SAMN05414137_10658"/>
<sequence length="146" mass="15875">MAVFLLQRSTALTVPDCWDRLTDWRRHGDRMPFTTVAPVSGTGRAVGEVVLARTAVGRWGFDDPMEIVAFTPPGEGGAGLCRLEKRGQSVRGWAELRVRRRDSGVGADVLWVEEIRVRGVPAAFDPITAATCRVLFGRALAGVLAD</sequence>